<dbReference type="Pfam" id="PF14541">
    <property type="entry name" value="TAXi_C"/>
    <property type="match status" value="1"/>
</dbReference>
<dbReference type="SUPFAM" id="SSF50630">
    <property type="entry name" value="Acid proteases"/>
    <property type="match status" value="1"/>
</dbReference>
<dbReference type="EMBL" id="EQ973828">
    <property type="protein sequence ID" value="EEF43782.1"/>
    <property type="molecule type" value="Genomic_DNA"/>
</dbReference>
<dbReference type="eggNOG" id="KOG1339">
    <property type="taxonomic scope" value="Eukaryota"/>
</dbReference>
<dbReference type="PROSITE" id="PS00141">
    <property type="entry name" value="ASP_PROTEASE"/>
    <property type="match status" value="1"/>
</dbReference>
<gene>
    <name evidence="8" type="ORF">RCOM_0902630</name>
</gene>
<dbReference type="Proteomes" id="UP000008311">
    <property type="component" value="Unassembled WGS sequence"/>
</dbReference>
<evidence type="ECO:0000313" key="9">
    <source>
        <dbReference type="Proteomes" id="UP000008311"/>
    </source>
</evidence>
<feature type="chain" id="PRO_5041682876" evidence="6">
    <location>
        <begin position="23"/>
        <end position="489"/>
    </location>
</feature>
<feature type="signal peptide" evidence="6">
    <location>
        <begin position="1"/>
        <end position="22"/>
    </location>
</feature>
<dbReference type="CDD" id="cd05476">
    <property type="entry name" value="pepsin_A_like_plant"/>
    <property type="match status" value="1"/>
</dbReference>
<reference evidence="9" key="1">
    <citation type="journal article" date="2010" name="Nat. Biotechnol.">
        <title>Draft genome sequence of the oilseed species Ricinus communis.</title>
        <authorList>
            <person name="Chan A.P."/>
            <person name="Crabtree J."/>
            <person name="Zhao Q."/>
            <person name="Lorenzi H."/>
            <person name="Orvis J."/>
            <person name="Puiu D."/>
            <person name="Melake-Berhan A."/>
            <person name="Jones K.M."/>
            <person name="Redman J."/>
            <person name="Chen G."/>
            <person name="Cahoon E.B."/>
            <person name="Gedil M."/>
            <person name="Stanke M."/>
            <person name="Haas B.J."/>
            <person name="Wortman J.R."/>
            <person name="Fraser-Liggett C.M."/>
            <person name="Ravel J."/>
            <person name="Rabinowicz P.D."/>
        </authorList>
    </citation>
    <scope>NUCLEOTIDE SEQUENCE [LARGE SCALE GENOMIC DNA]</scope>
    <source>
        <strain evidence="9">cv. Hale</strain>
    </source>
</reference>
<dbReference type="PROSITE" id="PS51767">
    <property type="entry name" value="PEPTIDASE_A1"/>
    <property type="match status" value="1"/>
</dbReference>
<evidence type="ECO:0000256" key="5">
    <source>
        <dbReference type="ARBA" id="ARBA00023180"/>
    </source>
</evidence>
<evidence type="ECO:0000256" key="4">
    <source>
        <dbReference type="ARBA" id="ARBA00022801"/>
    </source>
</evidence>
<dbReference type="MEROPS" id="A01.A30"/>
<dbReference type="GO" id="GO:0006508">
    <property type="term" value="P:proteolysis"/>
    <property type="evidence" value="ECO:0007669"/>
    <property type="project" value="UniProtKB-KW"/>
</dbReference>
<sequence>MSGPNLLLLLLFISCYNVVVLFFQVDATFEFDDDSKNNNNSGVWFEMFHMHSPKLKSQSKFLGPPKSRLDGTRQLLQSDNARRQMISSLRHGTRRKAFEVSHTAQIPIHSGADSGQSQYFVSIRIGTPRPQKFILVTDTGSDLTWMNCEYWCKSCPKPNPHPGRVFRANDSSSFRTIPCSSDDCKIELQDYFSLTECPNPNAPCLFDYRYLNGPRAIGVFANETVTVGLNDHKKIRLFDVLIGCTESFNETNGFPDGVMGLGYRKHSLALRLAEIFGNKFSYCLVDHLSSSNHKNFLSFGDIPEMKLPKMQHTELLLGYINAFYPVNVSGISVGGSMLSISSDIWNVTGVGGMIVDSGTSLTMLAGEAYDKVVDALKPIFDKHKKVVPIELPELNNFCFEDKGFDRAAVPRLLIHFADGAIFKPPVKSYIIDVAEGIKCLGIIKADFPGSSILGNVMQQNHLWEYDLGRGKLGFGPSSCIMSNSNSKHD</sequence>
<dbReference type="InterPro" id="IPR051708">
    <property type="entry name" value="Plant_Aspart_Prot_A1"/>
</dbReference>
<evidence type="ECO:0000256" key="1">
    <source>
        <dbReference type="ARBA" id="ARBA00007447"/>
    </source>
</evidence>
<dbReference type="PANTHER" id="PTHR47967">
    <property type="entry name" value="OS07G0603500 PROTEIN-RELATED"/>
    <property type="match status" value="1"/>
</dbReference>
<evidence type="ECO:0000313" key="8">
    <source>
        <dbReference type="EMBL" id="EEF43782.1"/>
    </source>
</evidence>
<dbReference type="InterPro" id="IPR032861">
    <property type="entry name" value="TAXi_N"/>
</dbReference>
<feature type="domain" description="Peptidase A1" evidence="7">
    <location>
        <begin position="119"/>
        <end position="475"/>
    </location>
</feature>
<evidence type="ECO:0000256" key="3">
    <source>
        <dbReference type="ARBA" id="ARBA00022750"/>
    </source>
</evidence>
<keyword evidence="4" id="KW-0378">Hydrolase</keyword>
<dbReference type="InParanoid" id="B9RXC6"/>
<dbReference type="GO" id="GO:0004190">
    <property type="term" value="F:aspartic-type endopeptidase activity"/>
    <property type="evidence" value="ECO:0000318"/>
    <property type="project" value="GO_Central"/>
</dbReference>
<dbReference type="FunCoup" id="B9RXC6">
    <property type="interactions" value="16"/>
</dbReference>
<dbReference type="InterPro" id="IPR034161">
    <property type="entry name" value="Pepsin-like_plant"/>
</dbReference>
<dbReference type="OrthoDB" id="2747330at2759"/>
<accession>B9RXC6</accession>
<dbReference type="InterPro" id="IPR021109">
    <property type="entry name" value="Peptidase_aspartic_dom_sf"/>
</dbReference>
<protein>
    <submittedName>
        <fullName evidence="8">Aspartic proteinase Asp1, putative</fullName>
    </submittedName>
</protein>
<keyword evidence="6" id="KW-0732">Signal</keyword>
<dbReference type="KEGG" id="rcu:8277943"/>
<evidence type="ECO:0000256" key="6">
    <source>
        <dbReference type="SAM" id="SignalP"/>
    </source>
</evidence>
<name>B9RXC6_RICCO</name>
<keyword evidence="2" id="KW-0645">Protease</keyword>
<dbReference type="Gene3D" id="2.40.70.10">
    <property type="entry name" value="Acid Proteases"/>
    <property type="match status" value="2"/>
</dbReference>
<evidence type="ECO:0000256" key="2">
    <source>
        <dbReference type="ARBA" id="ARBA00022670"/>
    </source>
</evidence>
<keyword evidence="9" id="KW-1185">Reference proteome</keyword>
<dbReference type="InterPro" id="IPR033121">
    <property type="entry name" value="PEPTIDASE_A1"/>
</dbReference>
<keyword evidence="5" id="KW-0325">Glycoprotein</keyword>
<dbReference type="InterPro" id="IPR001969">
    <property type="entry name" value="Aspartic_peptidase_AS"/>
</dbReference>
<comment type="similarity">
    <text evidence="1">Belongs to the peptidase A1 family.</text>
</comment>
<dbReference type="AlphaFoldDB" id="B9RXC6"/>
<dbReference type="Pfam" id="PF14543">
    <property type="entry name" value="TAXi_N"/>
    <property type="match status" value="1"/>
</dbReference>
<dbReference type="FunFam" id="2.40.70.10:FF:000033">
    <property type="entry name" value="Aspartyl protease family protein"/>
    <property type="match status" value="1"/>
</dbReference>
<organism evidence="8 9">
    <name type="scientific">Ricinus communis</name>
    <name type="common">Castor bean</name>
    <dbReference type="NCBI Taxonomy" id="3988"/>
    <lineage>
        <taxon>Eukaryota</taxon>
        <taxon>Viridiplantae</taxon>
        <taxon>Streptophyta</taxon>
        <taxon>Embryophyta</taxon>
        <taxon>Tracheophyta</taxon>
        <taxon>Spermatophyta</taxon>
        <taxon>Magnoliopsida</taxon>
        <taxon>eudicotyledons</taxon>
        <taxon>Gunneridae</taxon>
        <taxon>Pentapetalae</taxon>
        <taxon>rosids</taxon>
        <taxon>fabids</taxon>
        <taxon>Malpighiales</taxon>
        <taxon>Euphorbiaceae</taxon>
        <taxon>Acalyphoideae</taxon>
        <taxon>Acalypheae</taxon>
        <taxon>Ricinus</taxon>
    </lineage>
</organism>
<dbReference type="InterPro" id="IPR032799">
    <property type="entry name" value="TAXi_C"/>
</dbReference>
<dbReference type="OMA" id="GIASCKP"/>
<keyword evidence="3" id="KW-0064">Aspartyl protease</keyword>
<evidence type="ECO:0000259" key="7">
    <source>
        <dbReference type="PROSITE" id="PS51767"/>
    </source>
</evidence>
<proteinExistence type="inferred from homology"/>
<dbReference type="PANTHER" id="PTHR47967:SF69">
    <property type="entry name" value="ASPARTIC PROTEINASE NANA, CHLOROPLAST"/>
    <property type="match status" value="1"/>
</dbReference>